<accession>A0A1I1NG93</accession>
<name>A0A1I1NG93_9BACT</name>
<evidence type="ECO:0000313" key="2">
    <source>
        <dbReference type="Proteomes" id="UP000199514"/>
    </source>
</evidence>
<organism evidence="1 2">
    <name type="scientific">Flexibacter flexilis DSM 6793</name>
    <dbReference type="NCBI Taxonomy" id="927664"/>
    <lineage>
        <taxon>Bacteria</taxon>
        <taxon>Pseudomonadati</taxon>
        <taxon>Bacteroidota</taxon>
        <taxon>Cytophagia</taxon>
        <taxon>Cytophagales</taxon>
        <taxon>Flexibacteraceae</taxon>
        <taxon>Flexibacter</taxon>
    </lineage>
</organism>
<dbReference type="EMBL" id="FOLE01000013">
    <property type="protein sequence ID" value="SFC93773.1"/>
    <property type="molecule type" value="Genomic_DNA"/>
</dbReference>
<evidence type="ECO:0000313" key="1">
    <source>
        <dbReference type="EMBL" id="SFC93773.1"/>
    </source>
</evidence>
<sequence length="40" mass="4554">MPLISIGFAILLWLVLGMSGEHSFFFPSFQKLFDTALTMF</sequence>
<dbReference type="AlphaFoldDB" id="A0A1I1NG93"/>
<keyword evidence="2" id="KW-1185">Reference proteome</keyword>
<dbReference type="Proteomes" id="UP000199514">
    <property type="component" value="Unassembled WGS sequence"/>
</dbReference>
<reference evidence="1 2" key="1">
    <citation type="submission" date="2016-10" db="EMBL/GenBank/DDBJ databases">
        <authorList>
            <person name="de Groot N.N."/>
        </authorList>
    </citation>
    <scope>NUCLEOTIDE SEQUENCE [LARGE SCALE GENOMIC DNA]</scope>
    <source>
        <strain evidence="1 2">DSM 6793</strain>
    </source>
</reference>
<protein>
    <submittedName>
        <fullName evidence="1">Uncharacterized protein</fullName>
    </submittedName>
</protein>
<gene>
    <name evidence="1" type="ORF">SAMN05421780_11335</name>
</gene>
<proteinExistence type="predicted"/>